<dbReference type="Pfam" id="PF04830">
    <property type="entry name" value="DUF637"/>
    <property type="match status" value="1"/>
</dbReference>
<evidence type="ECO:0000259" key="1">
    <source>
        <dbReference type="Pfam" id="PF04830"/>
    </source>
</evidence>
<dbReference type="STRING" id="1629334.Cva_00214"/>
<gene>
    <name evidence="2" type="ORF">Cva_00214</name>
</gene>
<evidence type="ECO:0000313" key="2">
    <source>
        <dbReference type="EMBL" id="GAO97578.1"/>
    </source>
</evidence>
<accession>A0A0K8MBK7</accession>
<evidence type="ECO:0000313" key="3">
    <source>
        <dbReference type="Proteomes" id="UP000036771"/>
    </source>
</evidence>
<keyword evidence="3" id="KW-1185">Reference proteome</keyword>
<reference evidence="2 3" key="1">
    <citation type="submission" date="2015-03" db="EMBL/GenBank/DDBJ databases">
        <title>Caedibacter varicaedens, whole genome shotgun sequence.</title>
        <authorList>
            <person name="Suzuki H."/>
            <person name="Dapper A.L."/>
            <person name="Gibson A.K."/>
            <person name="Jackson C."/>
            <person name="Lee H."/>
            <person name="Pejaver V.R."/>
            <person name="Doak T."/>
            <person name="Lynch M."/>
        </authorList>
    </citation>
    <scope>NUCLEOTIDE SEQUENCE [LARGE SCALE GENOMIC DNA]</scope>
</reference>
<dbReference type="InterPro" id="IPR006915">
    <property type="entry name" value="DUF637_hemagglutn_put"/>
</dbReference>
<protein>
    <recommendedName>
        <fullName evidence="1">DUF637 domain-containing protein</fullName>
    </recommendedName>
</protein>
<dbReference type="EMBL" id="BBVC01000010">
    <property type="protein sequence ID" value="GAO97578.1"/>
    <property type="molecule type" value="Genomic_DNA"/>
</dbReference>
<sequence>MCIKNPVNAHWLAIKSARCDILTSLEADVLNLAMSEEACRVRGSVNVHHMTVHEGGLHIQQGGSLSLFKGGKLVLHDKPLLNEHLLESLEGSCQITAPGIENHGQITARQGHLTLESPVLVNGDQGLISGHQVTLQGDSLLNEGVIGVDDLQLATETLLNRGRLAAHHLSGWLGKGRNQGDLLGYGSLDLEIRDHFTNMQDILSTQQITLTMAGHLDNQGDIVSKGLLSLKGKGTLANHGTLQSGKEGLTLETNKAVNTRLIQAEGNLLLNPGEEWVNEQGGWVHALGLTEIKGKGTLINRGNRLQEGHWLNPDLEGAGLTLEDALWFHAFRGTVINEGSWMTQGRVSGNLHHLENRGYWRAGIMGLEIGTFLNQPTDLLVGGMVEAPGFWRVGKGTNHGILQGKTLDIHVGEEFIQSPRGAVKGEDSLTFDGEGSGHLSLAGETLSDQSILINVKEFNSTGHMSAPEITLGEKVNRWIQNKTGEWVFKTLCLLGSQTLGLTEGWIQGDLLTGQGILTNDGALQFKKIHMTGGSLENKQGAEMDLGSVDLTLDDLLNNGDLTLGKLITAQIKRTRNGGSLLFSQSGTLQGDSFLNTGRIIGQADLKVVMRQSLKQEKKLHTAGRLLLQAPSLSDKSSSQTLSDQSLTLNVSHPFFSQGLWKGTTSFDLQTPSWHHEGILESPGQTDIRLGRQHLTNTGTMTLTQLSLFMNPGCELINKKQMTLLGIQSLSPGIGISNTGKLQVQMAAQNTPTVLVMERQEQDITSALSLSRLQTGSFSGINAKGTPGFLDREKGLIYPAPWTPLLPDLFLPKEYTKDPLDPVLWEEIRNYASEMNSTIKRDSSLWKESVFILDPLFYITRNALRGFLADIHDNSRDYAPYARSTLEEKIQDQAARHLQEVGRLKLGLFCNASFQTMAGNQEALERGGFYQSWRRGHYFIPYEQYYQDYGFIPIGKKLAEWDKDRGVTKKLVPRLIEQGLRFLKNTRQWFGTLSHPYALTQNIKGNIAVSSPYGPLVYPLFADERLQGDAYLPKTFRNDNRNAYLYQEIARYIDENLDKSQDKEGTFLGLSRKHALYHLDPLFYVTRQAVMFSDGKSKEDIAAEMQKAFAYHIFMTPLYTKDKKGEITNVLTPRLLDKGFVLFRDNSLKWLHLSRLANDHELTLLGGTWYLDQLVNYKDGVIHTGTGTGLHYTNLRNNGILRAHDGGLEVEGDDNARNLWRLQSEDDLTFKLSDHMDASGFLKDYRKYWKLNGTLTIEAPWFHHVDPDTVLPYPLRIVTQDFLNVGKIKTPGMEVSGGGRFRNGLLSQQRWGELLSTDFMTIEMYSLDNEWGRLKSHGSMVLHALGGNIENGALVKTTKTSLPTPYHLPYSRYSGQYEHWSHLSDLIRGGDWVQGWGENPIKVHHGNQAVIACNDTLTMIADQGNIHNDYGNIYSARDLTLTHPKGHMRTLAGNLWTHGNATITGQRWSAERTPGESYLYETYCKGKKGAGSKQWERRIHLDTSDPSSVKILGNLFLQVNDTLIDGSSLLVGGHIYNSGKNPLNLQALPSSFKVKASHGGKPSLVQAHQSILINAGQFSVEGYREVGGKPLTQTIMIDLAEVAEAMMKGNPLIGYAASSSRQPRITFDGETGAGEQSDLYTNAVMLNGQSPLVGRMPYMDARVFQFVLMETLASYAGTLSLKSFQGLTWEGQTRALFRQGQKIAQKKQGALTQKDLEGLGTSALFLKRKQIAGIDYDVAQFVLGTQDRNPTGHGNTTLTAPSITIHADTSLVKNATLVATQEGVTLNASQSSHMMGTLYGEKFVHHTAPLSILERPVDRWIEEVTERRTSSGMFSSTTTTTKRKIERMEVLTGGRMLTGKGGTLNIKAHDLFSIGSQLSAGKGGIQVETTGHFEDRRLIETIWDHYHAEKHGSYGEGYSEEGYVSTEAIHPSLWKADGNIILHHQGQALYHASDLHSEAGDIEIIARGNLAFPGVKTTQEETPTLSISGTKIEKTVGTRERGYIASVKAPHGRLTLQSLEGNITGVRPHILSQSTQMKAKKIDLMEEADFRKTLKREQQTFVVGSTVDPGLRMVMDAALTVACPALGVVGSHFVSALIFNNGNLSDAFREATSQDALKSLGTKIASAMILKGMSLNAPVGGDFMDHLSYQMQKSLIEIGTKAVIYQDKIEDALQDALTQGLINSIASYGAQSIGKAFDTGKGTGDYLLHKTAHGLLGAAKGYALDKSKEGALSGALGAVVAEVVAEQMTDRAEVKRGVEKQALEEGWVHDTDRINEEFRDRLQPTLDKTKLVAGMLALASGQKVDIALQTAANALEYNFINYAAGNILETELEIIQENSEFDPSWGMERVGYEMARNPLQAKEDLLDTGHITAQILNYPYGAITGVYEVGSGYVRGDYTGQHALFLAGIDLIPGKRIADVLRKGGSKIGKALLKGDRIEIPPLNDKARQKMHGISSTDVPQNRVAYEKYLAEKRSELTREEVHSVQDIDLKRFMEKRYKETDKIWGGGTGNAVRYEKATGQSVGGRKHSQKAEDSIPFLEKWLENHPSKLSIHPKDFQDKGIIPGSSHDRQIAEQVLKELKNSLGLK</sequence>
<feature type="domain" description="DUF637" evidence="1">
    <location>
        <begin position="2088"/>
        <end position="2237"/>
    </location>
</feature>
<comment type="caution">
    <text evidence="2">The sequence shown here is derived from an EMBL/GenBank/DDBJ whole genome shotgun (WGS) entry which is preliminary data.</text>
</comment>
<name>A0A0K8MBK7_9PROT</name>
<dbReference type="Proteomes" id="UP000036771">
    <property type="component" value="Unassembled WGS sequence"/>
</dbReference>
<proteinExistence type="predicted"/>
<organism evidence="2 3">
    <name type="scientific">Caedimonas varicaedens</name>
    <dbReference type="NCBI Taxonomy" id="1629334"/>
    <lineage>
        <taxon>Bacteria</taxon>
        <taxon>Pseudomonadati</taxon>
        <taxon>Pseudomonadota</taxon>
        <taxon>Alphaproteobacteria</taxon>
        <taxon>Holosporales</taxon>
        <taxon>Caedimonadaceae</taxon>
        <taxon>Caedimonas</taxon>
    </lineage>
</organism>